<comment type="caution">
    <text evidence="2">The sequence shown here is derived from an EMBL/GenBank/DDBJ whole genome shotgun (WGS) entry which is preliminary data.</text>
</comment>
<evidence type="ECO:0000313" key="2">
    <source>
        <dbReference type="EMBL" id="EZG68850.1"/>
    </source>
</evidence>
<reference evidence="2" key="1">
    <citation type="submission" date="2013-12" db="EMBL/GenBank/DDBJ databases">
        <authorList>
            <person name="Omoto C.K."/>
            <person name="Sibley D."/>
            <person name="Venepally P."/>
            <person name="Hadjithomas M."/>
            <person name="Karamycheva S."/>
            <person name="Brunk B."/>
            <person name="Roos D."/>
            <person name="Caler E."/>
            <person name="Lorenzi H."/>
        </authorList>
    </citation>
    <scope>NUCLEOTIDE SEQUENCE</scope>
</reference>
<sequence>MAVLDVGAVQRAKIDTEQEDDDQTEYQGAAFQTSRETITKDKPSSKAVDRQEAATNQVPSSRTDELSAIDKAISVLAATTCGDSTVEEVTKLYYRGSAGRFQSWITLCEGLPLAEIIQAVPQPDISGSIDLATVIFRTSQKDVKYGLSVKQISNMGLSTFDSQVVYRVLERDNTFIVKTQVPPTPDSAKIDPAEAALGVTIISITYCHTGTTPIMSTMRDSQEMFLPNAAKRLAGGRDNDRIKQITTMIPCTGPHPFAMLAVLDCPAAIAGRLTKQMAGHKWANVIDRVDDGMILLGGVHPNLGKLLQWLSTHRSFYFHPHFAENSGFPQSDIPLRIRLLGLALMTVEGVYEIADNTFDITESGMRVAEGCLNRKKKSAPSKADLDRLVSHRHWQRDVLRTGRHMCAEDTIQLILGMEAKYLCREICREDKSQLALARGVSNYPACVRDRGTTASAEFSKAKVPSSKEDKLLDTPQLARIMKARAMGSTGGSVDG</sequence>
<dbReference type="VEuPathDB" id="CryptoDB:GNI_061180"/>
<organism evidence="2 3">
    <name type="scientific">Gregarina niphandrodes</name>
    <name type="common">Septate eugregarine</name>
    <dbReference type="NCBI Taxonomy" id="110365"/>
    <lineage>
        <taxon>Eukaryota</taxon>
        <taxon>Sar</taxon>
        <taxon>Alveolata</taxon>
        <taxon>Apicomplexa</taxon>
        <taxon>Conoidasida</taxon>
        <taxon>Gregarinasina</taxon>
        <taxon>Eugregarinorida</taxon>
        <taxon>Gregarinidae</taxon>
        <taxon>Gregarina</taxon>
    </lineage>
</organism>
<evidence type="ECO:0000313" key="3">
    <source>
        <dbReference type="Proteomes" id="UP000019763"/>
    </source>
</evidence>
<keyword evidence="3" id="KW-1185">Reference proteome</keyword>
<dbReference type="AlphaFoldDB" id="A0A023B8D4"/>
<evidence type="ECO:0000256" key="1">
    <source>
        <dbReference type="SAM" id="MobiDB-lite"/>
    </source>
</evidence>
<protein>
    <submittedName>
        <fullName evidence="2">Uncharacterized protein</fullName>
    </submittedName>
</protein>
<accession>A0A023B8D4</accession>
<proteinExistence type="predicted"/>
<dbReference type="GeneID" id="22912247"/>
<dbReference type="Proteomes" id="UP000019763">
    <property type="component" value="Unassembled WGS sequence"/>
</dbReference>
<feature type="region of interest" description="Disordered" evidence="1">
    <location>
        <begin position="14"/>
        <end position="62"/>
    </location>
</feature>
<feature type="compositionally biased region" description="Basic and acidic residues" evidence="1">
    <location>
        <begin position="37"/>
        <end position="52"/>
    </location>
</feature>
<dbReference type="RefSeq" id="XP_011134544.1">
    <property type="nucleotide sequence ID" value="XM_011136242.1"/>
</dbReference>
<name>A0A023B8D4_GRENI</name>
<dbReference type="EMBL" id="AFNH02000463">
    <property type="protein sequence ID" value="EZG68850.1"/>
    <property type="molecule type" value="Genomic_DNA"/>
</dbReference>
<gene>
    <name evidence="2" type="ORF">GNI_061180</name>
</gene>